<feature type="region of interest" description="Disordered" evidence="1">
    <location>
        <begin position="1"/>
        <end position="84"/>
    </location>
</feature>
<evidence type="ECO:0000256" key="1">
    <source>
        <dbReference type="SAM" id="MobiDB-lite"/>
    </source>
</evidence>
<dbReference type="EMBL" id="KZ512903">
    <property type="protein sequence ID" value="PKU31374.1"/>
    <property type="molecule type" value="Genomic_DNA"/>
</dbReference>
<feature type="compositionally biased region" description="Low complexity" evidence="1">
    <location>
        <begin position="23"/>
        <end position="32"/>
    </location>
</feature>
<reference evidence="3" key="2">
    <citation type="submission" date="2017-12" db="EMBL/GenBank/DDBJ databases">
        <title>Genome sequence of the Bar-tailed Godwit (Limosa lapponica baueri).</title>
        <authorList>
            <person name="Lima N.C.B."/>
            <person name="Parody-Merino A.M."/>
            <person name="Battley P.F."/>
            <person name="Fidler A.E."/>
            <person name="Prosdocimi F."/>
        </authorList>
    </citation>
    <scope>NUCLEOTIDE SEQUENCE [LARGE SCALE GENOMIC DNA]</scope>
</reference>
<keyword evidence="3" id="KW-1185">Reference proteome</keyword>
<reference evidence="3" key="1">
    <citation type="submission" date="2017-11" db="EMBL/GenBank/DDBJ databases">
        <authorList>
            <person name="Lima N.C."/>
            <person name="Parody-Merino A.M."/>
            <person name="Battley P.F."/>
            <person name="Fidler A.E."/>
            <person name="Prosdocimi F."/>
        </authorList>
    </citation>
    <scope>NUCLEOTIDE SEQUENCE [LARGE SCALE GENOMIC DNA]</scope>
</reference>
<name>A0A2I0TC53_LIMLA</name>
<protein>
    <submittedName>
        <fullName evidence="2">Uncharacterized protein</fullName>
    </submittedName>
</protein>
<feature type="compositionally biased region" description="Basic and acidic residues" evidence="1">
    <location>
        <begin position="38"/>
        <end position="48"/>
    </location>
</feature>
<evidence type="ECO:0000313" key="3">
    <source>
        <dbReference type="Proteomes" id="UP000233556"/>
    </source>
</evidence>
<accession>A0A2I0TC53</accession>
<gene>
    <name evidence="2" type="ORF">llap_18323</name>
</gene>
<dbReference type="Proteomes" id="UP000233556">
    <property type="component" value="Unassembled WGS sequence"/>
</dbReference>
<proteinExistence type="predicted"/>
<evidence type="ECO:0000313" key="2">
    <source>
        <dbReference type="EMBL" id="PKU31374.1"/>
    </source>
</evidence>
<dbReference type="AlphaFoldDB" id="A0A2I0TC53"/>
<sequence length="173" mass="18436">MESPARPQGEPGTAETPARQPRSICSIICTSHSHPHRCREPSRREKGRAPTSARSSPPDLARAEGSISVKATLRRSPDPSQGSSAWLGTGAINLAGYTPNSQGFSRPLLLTAVAMRLRDVKTLLRTRSYMNVLGLNPTWSGALAFQQTAIPVAATHASLSRTGVTAPKNKAMV</sequence>
<organism evidence="2 3">
    <name type="scientific">Limosa lapponica baueri</name>
    <dbReference type="NCBI Taxonomy" id="1758121"/>
    <lineage>
        <taxon>Eukaryota</taxon>
        <taxon>Metazoa</taxon>
        <taxon>Chordata</taxon>
        <taxon>Craniata</taxon>
        <taxon>Vertebrata</taxon>
        <taxon>Euteleostomi</taxon>
        <taxon>Archelosauria</taxon>
        <taxon>Archosauria</taxon>
        <taxon>Dinosauria</taxon>
        <taxon>Saurischia</taxon>
        <taxon>Theropoda</taxon>
        <taxon>Coelurosauria</taxon>
        <taxon>Aves</taxon>
        <taxon>Neognathae</taxon>
        <taxon>Neoaves</taxon>
        <taxon>Charadriiformes</taxon>
        <taxon>Scolopacidae</taxon>
        <taxon>Limosa</taxon>
    </lineage>
</organism>